<dbReference type="RefSeq" id="WP_128812615.1">
    <property type="nucleotide sequence ID" value="NZ_CP032094.1"/>
</dbReference>
<sequence>MSCSEKQVDEKNNDLNKQWALITSSLVGLSSTFLKLLQFEEGELNTHQKLQRTALFLHYLRAMEESELEKFAFLEAIKIALEEFSTLLPEVPTKAPAGSCECLCFLVERWNSKINERDNGLAERSEIAKFCVSLFLQNVTEKNVKKKKRTLIVLKSSETAALNFELSTIRYIENLTSG</sequence>
<gene>
    <name evidence="1" type="ORF">D1115_16945</name>
</gene>
<proteinExistence type="predicted"/>
<dbReference type="EMBL" id="CP032094">
    <property type="protein sequence ID" value="AXY02701.1"/>
    <property type="molecule type" value="Genomic_DNA"/>
</dbReference>
<accession>A0ABN5PHM7</accession>
<dbReference type="Proteomes" id="UP000262832">
    <property type="component" value="Chromosome II"/>
</dbReference>
<keyword evidence="2" id="KW-1185">Reference proteome</keyword>
<evidence type="ECO:0000313" key="1">
    <source>
        <dbReference type="EMBL" id="AXY02701.1"/>
    </source>
</evidence>
<reference evidence="1 2" key="1">
    <citation type="submission" date="2018-08" db="EMBL/GenBank/DDBJ databases">
        <title>Genomic taxonomy of the Vibrionaceae family.</title>
        <authorList>
            <person name="Gomez-Gil B."/>
            <person name="Tanaka M."/>
            <person name="Sawabe T."/>
            <person name="Enciso-Ibarra K."/>
        </authorList>
    </citation>
    <scope>NUCLEOTIDE SEQUENCE [LARGE SCALE GENOMIC DNA]</scope>
    <source>
        <strain evidence="1 2">CAIM 1831</strain>
    </source>
</reference>
<organism evidence="1 2">
    <name type="scientific">Vibrio alfacsensis</name>
    <dbReference type="NCBI Taxonomy" id="1074311"/>
    <lineage>
        <taxon>Bacteria</taxon>
        <taxon>Pseudomonadati</taxon>
        <taxon>Pseudomonadota</taxon>
        <taxon>Gammaproteobacteria</taxon>
        <taxon>Vibrionales</taxon>
        <taxon>Vibrionaceae</taxon>
        <taxon>Vibrio</taxon>
    </lineage>
</organism>
<name>A0ABN5PHM7_9VIBR</name>
<protein>
    <submittedName>
        <fullName evidence="1">Uncharacterized protein</fullName>
    </submittedName>
</protein>
<evidence type="ECO:0000313" key="2">
    <source>
        <dbReference type="Proteomes" id="UP000262832"/>
    </source>
</evidence>